<dbReference type="InterPro" id="IPR051950">
    <property type="entry name" value="Dev_reg/Prot_inhib"/>
</dbReference>
<feature type="domain" description="Thyroglobulin type-1" evidence="7">
    <location>
        <begin position="1329"/>
        <end position="1386"/>
    </location>
</feature>
<dbReference type="PANTHER" id="PTHR12352:SF3">
    <property type="entry name" value="NIDOGEN-2"/>
    <property type="match status" value="1"/>
</dbReference>
<evidence type="ECO:0000313" key="9">
    <source>
        <dbReference type="Proteomes" id="UP000270296"/>
    </source>
</evidence>
<dbReference type="Gene3D" id="4.10.800.10">
    <property type="entry name" value="Thyroglobulin type-1"/>
    <property type="match status" value="4"/>
</dbReference>
<dbReference type="EMBL" id="UZAM01007148">
    <property type="protein sequence ID" value="VDO97035.1"/>
    <property type="molecule type" value="Genomic_DNA"/>
</dbReference>
<dbReference type="PROSITE" id="PS00484">
    <property type="entry name" value="THYROGLOBULIN_1_1"/>
    <property type="match status" value="2"/>
</dbReference>
<evidence type="ECO:0000256" key="3">
    <source>
        <dbReference type="ARBA" id="ARBA00022737"/>
    </source>
</evidence>
<feature type="domain" description="Thyroglobulin type-1" evidence="7">
    <location>
        <begin position="118"/>
        <end position="186"/>
    </location>
</feature>
<feature type="region of interest" description="Disordered" evidence="6">
    <location>
        <begin position="606"/>
        <end position="625"/>
    </location>
</feature>
<dbReference type="GO" id="GO:0005615">
    <property type="term" value="C:extracellular space"/>
    <property type="evidence" value="ECO:0007669"/>
    <property type="project" value="TreeGrafter"/>
</dbReference>
<feature type="region of interest" description="Disordered" evidence="6">
    <location>
        <begin position="519"/>
        <end position="547"/>
    </location>
</feature>
<reference evidence="10" key="1">
    <citation type="submission" date="2016-06" db="UniProtKB">
        <authorList>
            <consortium name="WormBaseParasite"/>
        </authorList>
    </citation>
    <scope>IDENTIFICATION</scope>
</reference>
<evidence type="ECO:0000256" key="6">
    <source>
        <dbReference type="SAM" id="MobiDB-lite"/>
    </source>
</evidence>
<evidence type="ECO:0000259" key="7">
    <source>
        <dbReference type="PROSITE" id="PS51162"/>
    </source>
</evidence>
<evidence type="ECO:0000256" key="5">
    <source>
        <dbReference type="PROSITE-ProRule" id="PRU00500"/>
    </source>
</evidence>
<gene>
    <name evidence="8" type="ORF">SBAD_LOCUS2258</name>
</gene>
<feature type="region of interest" description="Disordered" evidence="6">
    <location>
        <begin position="561"/>
        <end position="582"/>
    </location>
</feature>
<dbReference type="WBParaSite" id="SBAD_0000236301-mRNA-1">
    <property type="protein sequence ID" value="SBAD_0000236301-mRNA-1"/>
    <property type="gene ID" value="SBAD_0000236301"/>
</dbReference>
<proteinExistence type="predicted"/>
<protein>
    <submittedName>
        <fullName evidence="10">Thyroglobulin type-1 domain-containing protein</fullName>
    </submittedName>
</protein>
<dbReference type="PROSITE" id="PS51162">
    <property type="entry name" value="THYROGLOBULIN_1_2"/>
    <property type="match status" value="4"/>
</dbReference>
<dbReference type="Proteomes" id="UP000270296">
    <property type="component" value="Unassembled WGS sequence"/>
</dbReference>
<dbReference type="InterPro" id="IPR036857">
    <property type="entry name" value="Thyroglobulin_1_sf"/>
</dbReference>
<comment type="caution">
    <text evidence="5">Lacks conserved residue(s) required for the propagation of feature annotation.</text>
</comment>
<comment type="subcellular location">
    <subcellularLocation>
        <location evidence="1">Secreted</location>
    </subcellularLocation>
</comment>
<organism evidence="10">
    <name type="scientific">Soboliphyme baturini</name>
    <dbReference type="NCBI Taxonomy" id="241478"/>
    <lineage>
        <taxon>Eukaryota</taxon>
        <taxon>Metazoa</taxon>
        <taxon>Ecdysozoa</taxon>
        <taxon>Nematoda</taxon>
        <taxon>Enoplea</taxon>
        <taxon>Dorylaimia</taxon>
        <taxon>Dioctophymatida</taxon>
        <taxon>Dioctophymatoidea</taxon>
        <taxon>Soboliphymatidae</taxon>
        <taxon>Soboliphyme</taxon>
    </lineage>
</organism>
<dbReference type="GO" id="GO:0005604">
    <property type="term" value="C:basement membrane"/>
    <property type="evidence" value="ECO:0007669"/>
    <property type="project" value="TreeGrafter"/>
</dbReference>
<sequence length="1464" mass="159612">MVIIHFQRKLPVSGPVTTTPPVSIEKETMPDTKACLKLLSKLKEQKKTPEGQVHPQWSVVALQRPLSQSANQHGSLLAGHFKVVQCDKTSGVCWCVDPEDGEEIPGTRLQKSKGQPKCGACLHAKAKMLDDLTKGKTGYMVECDISGNFQPIQCNAEEGYCWCVHTDSGEVVYGTRTKTDKGQPDCTAEEFDSHRYFYFENVGCSETIEKSLAKCYKTFRQSFPKIAATASPLSIYSLIYNMMYNGQYKQGCEHYGTYSKCASMVLKDKKCFHYGNVITTTAFSYICQPTNQKFFIEHTKCLRKWIKHDAFGKCKAQYHAILTKLLCVKSDFVKTCDLKMWNMVEIIMDNVEITKRHTLVPGAKTVKPVVHELTTPKHIPGKTVKPTIQEGTKKPTVEITTVKPVVPGKKPEVTTPKAVPSITSVVPGKKPEVTTVKVVPGKTLKPAVPVKKPEVTTPKPVPGKVTIKKPAVEVTTPKHVPSKTVHPVVPGKKPEITTPKPVPGKVTIKKPAVEVTTPKHVPSKTVHPVVPGKKPEITTPKPAPGKVTVKKPAVEVTTPKHVPSKTVHPVVPGKKPEATTQKHVPGKEIPKITVKVPAVEATTTKHVPGKTVKPAVPGKKPEVTTLKSVPGKISTRKPALEATTPKRVPSETSMPMVLEQKPEITTRKAIPDKTVKPVVPEKKPQVTTPKHVPGMTVKKPAVEATTPKHVPGKTVKTVVPGKKPHVTTVKPIPGKVTVKLPKVEVTTKHVPGTTVKPVVIPGKKPEVTTPKHIPSVTVKKPVVKATTPSHLPGRTTKAVIPGKKPEVTTPKVVPGKKPQVSTPKHVTVMTVKPAVPEKKPTIKPTTPKHVKEVTTKHVEKVVTPVVTVQNKTVVKVEGVTKVAKVVTAKPVVTTVKAATVKPGKEVKVTHVSGATKVVPKVTKKPVKVEVSTVSSKAVPTKPSKVPVTVFPGKITVKPAPAVTPKKVVEKTTAKPGRVTPKHVTVKGTTPKAPTAKVPVAVTKKPVVTPKVTVKVPAKPAITTATAKPKIGVTMTTKPIVTMAVPTMIFAIDRVAQIKPDKVECSPVVEHWKQCLSTFIKATNFLSGSLTDLTLISSRWSNIFDICQHYYNYDACMSMCPDVETSECVPFGHTALSGYVGNVCNREVMQAMKKHGSCITRYLANETDLSDCVQTFVDFFNLSYTSLKPQRTACQKIGGIHGCIQRFLVDRCHPDAQRTLAKVKLGCYHASSQLCDNITLVGDKTVTREVVPSIVVSWSGECAKKQADALKSGHVGDFVPRCEENGDYSLVQCDKNECWCVDIKTGEEAPNTRKAGGASDVRCGRCHLEQAKAAKEHKKAIPSCQNNGRYHPLQCDYSIGQCWCVDTQDGTEINNTRVGKNQKLPNCGLKNEFSCRPLPKKSKCMPDGSKPSEALRWFKDGQKCRVYKVSFCPNEAHLPPFAFRYQSDCEEMCLGPYANRLPVRL</sequence>
<feature type="disulfide bond" evidence="5">
    <location>
        <begin position="154"/>
        <end position="161"/>
    </location>
</feature>
<feature type="domain" description="Thyroglobulin type-1" evidence="7">
    <location>
        <begin position="1258"/>
        <end position="1322"/>
    </location>
</feature>
<accession>A0A183IF64</accession>
<keyword evidence="4 5" id="KW-1015">Disulfide bond</keyword>
<evidence type="ECO:0000256" key="4">
    <source>
        <dbReference type="ARBA" id="ARBA00023157"/>
    </source>
</evidence>
<feature type="disulfide bond" evidence="5">
    <location>
        <begin position="86"/>
        <end position="93"/>
    </location>
</feature>
<evidence type="ECO:0000256" key="2">
    <source>
        <dbReference type="ARBA" id="ARBA00022525"/>
    </source>
</evidence>
<feature type="domain" description="Thyroglobulin type-1" evidence="7">
    <location>
        <begin position="32"/>
        <end position="116"/>
    </location>
</feature>
<feature type="disulfide bond" evidence="5">
    <location>
        <begin position="1354"/>
        <end position="1361"/>
    </location>
</feature>
<keyword evidence="2" id="KW-0964">Secreted</keyword>
<dbReference type="OrthoDB" id="4473401at2759"/>
<keyword evidence="9" id="KW-1185">Reference proteome</keyword>
<dbReference type="GO" id="GO:0007160">
    <property type="term" value="P:cell-matrix adhesion"/>
    <property type="evidence" value="ECO:0007669"/>
    <property type="project" value="TreeGrafter"/>
</dbReference>
<feature type="region of interest" description="Disordered" evidence="6">
    <location>
        <begin position="786"/>
        <end position="825"/>
    </location>
</feature>
<dbReference type="SUPFAM" id="SSF57610">
    <property type="entry name" value="Thyroglobulin type-1 domain"/>
    <property type="match status" value="4"/>
</dbReference>
<evidence type="ECO:0000256" key="1">
    <source>
        <dbReference type="ARBA" id="ARBA00004613"/>
    </source>
</evidence>
<name>A0A183IF64_9BILA</name>
<evidence type="ECO:0000313" key="8">
    <source>
        <dbReference type="EMBL" id="VDO97035.1"/>
    </source>
</evidence>
<dbReference type="CDD" id="cd00191">
    <property type="entry name" value="TY"/>
    <property type="match status" value="4"/>
</dbReference>
<dbReference type="Pfam" id="PF00086">
    <property type="entry name" value="Thyroglobulin_1"/>
    <property type="match status" value="4"/>
</dbReference>
<feature type="region of interest" description="Disordered" evidence="6">
    <location>
        <begin position="478"/>
        <end position="505"/>
    </location>
</feature>
<keyword evidence="3" id="KW-0677">Repeat</keyword>
<dbReference type="PANTHER" id="PTHR12352">
    <property type="entry name" value="SECRETED MODULAR CALCIUM-BINDING PROTEIN"/>
    <property type="match status" value="1"/>
</dbReference>
<reference evidence="8 9" key="2">
    <citation type="submission" date="2018-11" db="EMBL/GenBank/DDBJ databases">
        <authorList>
            <consortium name="Pathogen Informatics"/>
        </authorList>
    </citation>
    <scope>NUCLEOTIDE SEQUENCE [LARGE SCALE GENOMIC DNA]</scope>
</reference>
<evidence type="ECO:0000313" key="10">
    <source>
        <dbReference type="WBParaSite" id="SBAD_0000236301-mRNA-1"/>
    </source>
</evidence>
<dbReference type="SMART" id="SM00211">
    <property type="entry name" value="TY"/>
    <property type="match status" value="4"/>
</dbReference>
<dbReference type="InterPro" id="IPR000716">
    <property type="entry name" value="Thyroglobulin_1"/>
</dbReference>